<accession>A0A075MUP2</accession>
<dbReference type="Proteomes" id="UP000028194">
    <property type="component" value="Chromosome"/>
</dbReference>
<gene>
    <name evidence="1" type="ORF">NTE_00954</name>
</gene>
<protein>
    <submittedName>
        <fullName evidence="1">Uncharacterized protein</fullName>
    </submittedName>
</protein>
<name>A0A075MUP2_9ARCH</name>
<reference evidence="1 2" key="1">
    <citation type="journal article" date="2014" name="PLoS ONE">
        <title>Genome Sequence of Candidatus Nitrososphaera evergladensis from Group I.1b Enriched from Everglades Soil Reveals Novel Genomic Features of the Ammonia-Oxidizing Archaea.</title>
        <authorList>
            <person name="Zhalnina K.V."/>
            <person name="Dias R."/>
            <person name="Leonard M.T."/>
            <person name="Dorr de Quadros P."/>
            <person name="Camargo F.A."/>
            <person name="Drew J.C."/>
            <person name="Farmerie W.G."/>
            <person name="Daroub S.H."/>
            <person name="Triplett E.W."/>
        </authorList>
    </citation>
    <scope>NUCLEOTIDE SEQUENCE [LARGE SCALE GENOMIC DNA]</scope>
    <source>
        <strain evidence="1 2">SR1</strain>
    </source>
</reference>
<dbReference type="STRING" id="1459636.NTE_00954"/>
<proteinExistence type="predicted"/>
<dbReference type="HOGENOM" id="CLU_2299211_0_0_2"/>
<dbReference type="KEGG" id="nev:NTE_00954"/>
<organism evidence="1 2">
    <name type="scientific">Candidatus Nitrososphaera evergladensis SR1</name>
    <dbReference type="NCBI Taxonomy" id="1459636"/>
    <lineage>
        <taxon>Archaea</taxon>
        <taxon>Nitrososphaerota</taxon>
        <taxon>Nitrososphaeria</taxon>
        <taxon>Nitrososphaerales</taxon>
        <taxon>Nitrososphaeraceae</taxon>
        <taxon>Nitrososphaera</taxon>
    </lineage>
</organism>
<keyword evidence="2" id="KW-1185">Reference proteome</keyword>
<dbReference type="EMBL" id="CP007174">
    <property type="protein sequence ID" value="AIF83029.1"/>
    <property type="molecule type" value="Genomic_DNA"/>
</dbReference>
<sequence>MTLSDSDRGKLDKAIDTAVSLAPVYTELATSQIGKDTMKITNGRDFVLGCAFATVIRLLYFTGKSEDVFTSDHAVEMLAVMRRRFFAEIDILKVPKSNLS</sequence>
<evidence type="ECO:0000313" key="1">
    <source>
        <dbReference type="EMBL" id="AIF83029.1"/>
    </source>
</evidence>
<evidence type="ECO:0000313" key="2">
    <source>
        <dbReference type="Proteomes" id="UP000028194"/>
    </source>
</evidence>
<dbReference type="AlphaFoldDB" id="A0A075MUP2"/>